<sequence length="308" mass="32901">MRYIAADDIRRELTWDIAIEALIRGHRYPPPQVQDILLSDMPYSLFGRGVILPGVGAGMKVASIFPPNQDRSPPTPVEHAIFVVVDNCSKQIVAVLDGPELTRWKTAADSALGSRLLSREDSKSLLVIGAGPIAAALANAHLAMRPGVQNVLLWNRRPERLAPLQAALSGRGHTTTIVSNLEEAVASADIITSATGAQTPLICGNDIRPGSHVDLVGGFTPTMREADDELISKARVFVDYRPTAVDGSGDLCQPIASGVLTTEDVQGDLYDMAINAPARQSEDITLYKNAGGAHLDLMVAAALLKNMQ</sequence>
<dbReference type="EMBL" id="FXTE01000011">
    <property type="protein sequence ID" value="SMO82757.1"/>
    <property type="molecule type" value="Genomic_DNA"/>
</dbReference>
<dbReference type="SUPFAM" id="SSF51735">
    <property type="entry name" value="NAD(P)-binding Rossmann-fold domains"/>
    <property type="match status" value="1"/>
</dbReference>
<dbReference type="FunFam" id="3.40.50.720:FF:000311">
    <property type="entry name" value="Ornithine cyclodeaminase"/>
    <property type="match status" value="1"/>
</dbReference>
<dbReference type="InterPro" id="IPR023401">
    <property type="entry name" value="ODC_N"/>
</dbReference>
<dbReference type="PANTHER" id="PTHR13812:SF19">
    <property type="entry name" value="KETIMINE REDUCTASE MU-CRYSTALLIN"/>
    <property type="match status" value="1"/>
</dbReference>
<keyword evidence="3" id="KW-1185">Reference proteome</keyword>
<dbReference type="AlphaFoldDB" id="A0A521EFQ4"/>
<dbReference type="Proteomes" id="UP000319555">
    <property type="component" value="Unassembled WGS sequence"/>
</dbReference>
<dbReference type="OrthoDB" id="9785971at2"/>
<dbReference type="PIRSF" id="PIRSF001439">
    <property type="entry name" value="CryM"/>
    <property type="match status" value="1"/>
</dbReference>
<dbReference type="Gene3D" id="3.40.50.720">
    <property type="entry name" value="NAD(P)-binding Rossmann-like Domain"/>
    <property type="match status" value="1"/>
</dbReference>
<evidence type="ECO:0000313" key="3">
    <source>
        <dbReference type="Proteomes" id="UP000319555"/>
    </source>
</evidence>
<proteinExistence type="inferred from homology"/>
<dbReference type="GO" id="GO:0016491">
    <property type="term" value="F:oxidoreductase activity"/>
    <property type="evidence" value="ECO:0007669"/>
    <property type="project" value="UniProtKB-ARBA"/>
</dbReference>
<comment type="similarity">
    <text evidence="1">Belongs to the ornithine cyclodeaminase/mu-crystallin family.</text>
</comment>
<dbReference type="PANTHER" id="PTHR13812">
    <property type="entry name" value="KETIMINE REDUCTASE MU-CRYSTALLIN"/>
    <property type="match status" value="1"/>
</dbReference>
<dbReference type="InterPro" id="IPR003462">
    <property type="entry name" value="ODC_Mu_crystall"/>
</dbReference>
<dbReference type="GO" id="GO:0005737">
    <property type="term" value="C:cytoplasm"/>
    <property type="evidence" value="ECO:0007669"/>
    <property type="project" value="TreeGrafter"/>
</dbReference>
<accession>A0A521EFQ4</accession>
<dbReference type="InterPro" id="IPR036291">
    <property type="entry name" value="NAD(P)-bd_dom_sf"/>
</dbReference>
<name>A0A521EFQ4_9RHOB</name>
<dbReference type="GO" id="GO:0019752">
    <property type="term" value="P:carboxylic acid metabolic process"/>
    <property type="evidence" value="ECO:0007669"/>
    <property type="project" value="UniProtKB-ARBA"/>
</dbReference>
<dbReference type="Gene3D" id="3.30.1780.10">
    <property type="entry name" value="ornithine cyclodeaminase, domain 1"/>
    <property type="match status" value="1"/>
</dbReference>
<organism evidence="2 3">
    <name type="scientific">Ruegeria faecimaris</name>
    <dbReference type="NCBI Taxonomy" id="686389"/>
    <lineage>
        <taxon>Bacteria</taxon>
        <taxon>Pseudomonadati</taxon>
        <taxon>Pseudomonadota</taxon>
        <taxon>Alphaproteobacteria</taxon>
        <taxon>Rhodobacterales</taxon>
        <taxon>Roseobacteraceae</taxon>
        <taxon>Ruegeria</taxon>
    </lineage>
</organism>
<evidence type="ECO:0000313" key="2">
    <source>
        <dbReference type="EMBL" id="SMO82757.1"/>
    </source>
</evidence>
<dbReference type="RefSeq" id="WP_142638740.1">
    <property type="nucleotide sequence ID" value="NZ_FXTE01000011.1"/>
</dbReference>
<reference evidence="2 3" key="1">
    <citation type="submission" date="2017-05" db="EMBL/GenBank/DDBJ databases">
        <authorList>
            <person name="Varghese N."/>
            <person name="Submissions S."/>
        </authorList>
    </citation>
    <scope>NUCLEOTIDE SEQUENCE [LARGE SCALE GENOMIC DNA]</scope>
    <source>
        <strain evidence="2 3">DSM 28009</strain>
    </source>
</reference>
<dbReference type="Pfam" id="PF02423">
    <property type="entry name" value="OCD_Mu_crystall"/>
    <property type="match status" value="1"/>
</dbReference>
<protein>
    <submittedName>
        <fullName evidence="2">Ornithine cyclodeaminase</fullName>
    </submittedName>
</protein>
<gene>
    <name evidence="2" type="ORF">SAMN06265380_11121</name>
</gene>
<evidence type="ECO:0000256" key="1">
    <source>
        <dbReference type="ARBA" id="ARBA00008903"/>
    </source>
</evidence>